<feature type="chain" id="PRO_5017452213" description="Peptidase S74 domain-containing protein" evidence="2">
    <location>
        <begin position="20"/>
        <end position="322"/>
    </location>
</feature>
<dbReference type="Proteomes" id="UP000276603">
    <property type="component" value="Unassembled WGS sequence"/>
</dbReference>
<evidence type="ECO:0000313" key="4">
    <source>
        <dbReference type="Proteomes" id="UP000276603"/>
    </source>
</evidence>
<evidence type="ECO:0000313" key="3">
    <source>
        <dbReference type="EMBL" id="RKN81653.1"/>
    </source>
</evidence>
<reference evidence="3 4" key="1">
    <citation type="submission" date="2018-10" db="EMBL/GenBank/DDBJ databases">
        <title>Ulvibacterium marinum gen. nov., sp. nov., a novel marine bacterium of the family Flavobacteriaceae, isolated from a culture of the green alga Ulva prolifera.</title>
        <authorList>
            <person name="Zhang Z."/>
        </authorList>
    </citation>
    <scope>NUCLEOTIDE SEQUENCE [LARGE SCALE GENOMIC DNA]</scope>
    <source>
        <strain evidence="3 4">CCMM003</strain>
    </source>
</reference>
<name>A0A3B0C690_9FLAO</name>
<sequence>MKTTQIFLFALLGCTMALAQTNTFPASGNVGIGTTSPTYKLQVDGSGFKLGGSYTQTNLRIEATDDSGAPAKAIGLQLHGYEGRAKGIYITDKDTSHKWFIGEGYAYNGIGIGYSTTSQMEYGANAKFFVGTSGNIGIGTTSPSNPLHITSSNENHQLRLEGTSGKHAWIQYYPSGTGVVNWKNGVNAYGFNIYDMTNAAYRLTISNSGNIGIGTVDPGTWKLAVKGKIRAEEIKVETGWSDFVFESDYDLPTLEEVEEHIQYKGHLKDIPSAEEVAENGILLGEMDSKLLQKIEELTLYMIDMNKQIQQLQKENAELRNER</sequence>
<accession>A0A3B0C690</accession>
<feature type="coiled-coil region" evidence="1">
    <location>
        <begin position="294"/>
        <end position="321"/>
    </location>
</feature>
<comment type="caution">
    <text evidence="3">The sequence shown here is derived from an EMBL/GenBank/DDBJ whole genome shotgun (WGS) entry which is preliminary data.</text>
</comment>
<protein>
    <recommendedName>
        <fullName evidence="5">Peptidase S74 domain-containing protein</fullName>
    </recommendedName>
</protein>
<evidence type="ECO:0008006" key="5">
    <source>
        <dbReference type="Google" id="ProtNLM"/>
    </source>
</evidence>
<evidence type="ECO:0000256" key="1">
    <source>
        <dbReference type="SAM" id="Coils"/>
    </source>
</evidence>
<feature type="signal peptide" evidence="2">
    <location>
        <begin position="1"/>
        <end position="19"/>
    </location>
</feature>
<gene>
    <name evidence="3" type="ORF">D7Z94_12170</name>
</gene>
<dbReference type="OrthoDB" id="9808753at2"/>
<dbReference type="EMBL" id="RBCJ01000002">
    <property type="protein sequence ID" value="RKN81653.1"/>
    <property type="molecule type" value="Genomic_DNA"/>
</dbReference>
<organism evidence="3 4">
    <name type="scientific">Ulvibacterium marinum</name>
    <dbReference type="NCBI Taxonomy" id="2419782"/>
    <lineage>
        <taxon>Bacteria</taxon>
        <taxon>Pseudomonadati</taxon>
        <taxon>Bacteroidota</taxon>
        <taxon>Flavobacteriia</taxon>
        <taxon>Flavobacteriales</taxon>
        <taxon>Flavobacteriaceae</taxon>
        <taxon>Ulvibacterium</taxon>
    </lineage>
</organism>
<dbReference type="AlphaFoldDB" id="A0A3B0C690"/>
<keyword evidence="2" id="KW-0732">Signal</keyword>
<keyword evidence="4" id="KW-1185">Reference proteome</keyword>
<dbReference type="RefSeq" id="WP_120711806.1">
    <property type="nucleotide sequence ID" value="NZ_RBCJ01000002.1"/>
</dbReference>
<evidence type="ECO:0000256" key="2">
    <source>
        <dbReference type="SAM" id="SignalP"/>
    </source>
</evidence>
<proteinExistence type="predicted"/>
<keyword evidence="1" id="KW-0175">Coiled coil</keyword>